<dbReference type="GO" id="GO:0000978">
    <property type="term" value="F:RNA polymerase II cis-regulatory region sequence-specific DNA binding"/>
    <property type="evidence" value="ECO:0007669"/>
    <property type="project" value="TreeGrafter"/>
</dbReference>
<evidence type="ECO:0000259" key="7">
    <source>
        <dbReference type="PROSITE" id="PS50888"/>
    </source>
</evidence>
<feature type="domain" description="BHLH" evidence="7">
    <location>
        <begin position="165"/>
        <end position="220"/>
    </location>
</feature>
<keyword evidence="4" id="KW-0804">Transcription</keyword>
<dbReference type="PROSITE" id="PS50888">
    <property type="entry name" value="BHLH"/>
    <property type="match status" value="1"/>
</dbReference>
<name>A0A914XQC8_9BILA</name>
<keyword evidence="2" id="KW-0805">Transcription regulation</keyword>
<keyword evidence="3" id="KW-0238">DNA-binding</keyword>
<evidence type="ECO:0000256" key="5">
    <source>
        <dbReference type="ARBA" id="ARBA00023242"/>
    </source>
</evidence>
<dbReference type="GO" id="GO:0005634">
    <property type="term" value="C:nucleus"/>
    <property type="evidence" value="ECO:0007669"/>
    <property type="project" value="UniProtKB-SubCell"/>
</dbReference>
<dbReference type="Proteomes" id="UP000887577">
    <property type="component" value="Unplaced"/>
</dbReference>
<comment type="subcellular location">
    <subcellularLocation>
        <location evidence="1">Nucleus</location>
    </subcellularLocation>
</comment>
<evidence type="ECO:0000256" key="2">
    <source>
        <dbReference type="ARBA" id="ARBA00023015"/>
    </source>
</evidence>
<protein>
    <submittedName>
        <fullName evidence="9">BHLH domain-containing protein</fullName>
    </submittedName>
</protein>
<dbReference type="PANTHER" id="PTHR11793">
    <property type="entry name" value="BASIC HELIX-LOOP-HELIX TRANSCRIPTION FACTOR"/>
    <property type="match status" value="1"/>
</dbReference>
<feature type="region of interest" description="Disordered" evidence="6">
    <location>
        <begin position="1"/>
        <end position="69"/>
    </location>
</feature>
<feature type="region of interest" description="Disordered" evidence="6">
    <location>
        <begin position="95"/>
        <end position="171"/>
    </location>
</feature>
<evidence type="ECO:0000256" key="3">
    <source>
        <dbReference type="ARBA" id="ARBA00023125"/>
    </source>
</evidence>
<dbReference type="WBParaSite" id="PSU_v2.g10220.t1">
    <property type="protein sequence ID" value="PSU_v2.g10220.t1"/>
    <property type="gene ID" value="PSU_v2.g10220"/>
</dbReference>
<dbReference type="InterPro" id="IPR011598">
    <property type="entry name" value="bHLH_dom"/>
</dbReference>
<dbReference type="PANTHER" id="PTHR11793:SF13">
    <property type="entry name" value="PROTEIN DAUGHTERLESS"/>
    <property type="match status" value="1"/>
</dbReference>
<dbReference type="SMART" id="SM00353">
    <property type="entry name" value="HLH"/>
    <property type="match status" value="1"/>
</dbReference>
<dbReference type="SUPFAM" id="SSF47459">
    <property type="entry name" value="HLH, helix-loop-helix DNA-binding domain"/>
    <property type="match status" value="1"/>
</dbReference>
<proteinExistence type="predicted"/>
<organism evidence="8 9">
    <name type="scientific">Panagrolaimus superbus</name>
    <dbReference type="NCBI Taxonomy" id="310955"/>
    <lineage>
        <taxon>Eukaryota</taxon>
        <taxon>Metazoa</taxon>
        <taxon>Ecdysozoa</taxon>
        <taxon>Nematoda</taxon>
        <taxon>Chromadorea</taxon>
        <taxon>Rhabditida</taxon>
        <taxon>Tylenchina</taxon>
        <taxon>Panagrolaimomorpha</taxon>
        <taxon>Panagrolaimoidea</taxon>
        <taxon>Panagrolaimidae</taxon>
        <taxon>Panagrolaimus</taxon>
    </lineage>
</organism>
<evidence type="ECO:0000256" key="4">
    <source>
        <dbReference type="ARBA" id="ARBA00023163"/>
    </source>
</evidence>
<reference evidence="9" key="1">
    <citation type="submission" date="2022-11" db="UniProtKB">
        <authorList>
            <consortium name="WormBaseParasite"/>
        </authorList>
    </citation>
    <scope>IDENTIFICATION</scope>
</reference>
<dbReference type="AlphaFoldDB" id="A0A914XQC8"/>
<evidence type="ECO:0000256" key="6">
    <source>
        <dbReference type="SAM" id="MobiDB-lite"/>
    </source>
</evidence>
<accession>A0A914XQC8</accession>
<evidence type="ECO:0000313" key="9">
    <source>
        <dbReference type="WBParaSite" id="PSU_v2.g10220.t1"/>
    </source>
</evidence>
<dbReference type="GO" id="GO:0000785">
    <property type="term" value="C:chromatin"/>
    <property type="evidence" value="ECO:0007669"/>
    <property type="project" value="TreeGrafter"/>
</dbReference>
<dbReference type="GO" id="GO:0000981">
    <property type="term" value="F:DNA-binding transcription factor activity, RNA polymerase II-specific"/>
    <property type="evidence" value="ECO:0007669"/>
    <property type="project" value="TreeGrafter"/>
</dbReference>
<dbReference type="GO" id="GO:0005667">
    <property type="term" value="C:transcription regulator complex"/>
    <property type="evidence" value="ECO:0007669"/>
    <property type="project" value="TreeGrafter"/>
</dbReference>
<feature type="compositionally biased region" description="Basic and acidic residues" evidence="6">
    <location>
        <begin position="159"/>
        <end position="171"/>
    </location>
</feature>
<evidence type="ECO:0000313" key="8">
    <source>
        <dbReference type="Proteomes" id="UP000887577"/>
    </source>
</evidence>
<feature type="compositionally biased region" description="Polar residues" evidence="6">
    <location>
        <begin position="29"/>
        <end position="41"/>
    </location>
</feature>
<feature type="compositionally biased region" description="Low complexity" evidence="6">
    <location>
        <begin position="60"/>
        <end position="69"/>
    </location>
</feature>
<evidence type="ECO:0000256" key="1">
    <source>
        <dbReference type="ARBA" id="ARBA00004123"/>
    </source>
</evidence>
<feature type="compositionally biased region" description="Gly residues" evidence="6">
    <location>
        <begin position="128"/>
        <end position="141"/>
    </location>
</feature>
<dbReference type="InterPro" id="IPR036638">
    <property type="entry name" value="HLH_DNA-bd_sf"/>
</dbReference>
<dbReference type="Gene3D" id="4.10.280.10">
    <property type="entry name" value="Helix-loop-helix DNA-binding domain"/>
    <property type="match status" value="1"/>
</dbReference>
<dbReference type="Pfam" id="PF00010">
    <property type="entry name" value="HLH"/>
    <property type="match status" value="1"/>
</dbReference>
<sequence>MPQNDGFSTGGGINGTLPNPELYLPLGSMTVNSTSGPNSAQYAPPSLPSNNLGTLPPLLPQQQQQQQVVAPAEVVLPPQLQQLQQLQQIQQQQPTIPINGGQTSPDFTSTTPRLCSSVGTSNPTSGRVTGGGGGGGGGGGSRGRRSRSTFKDSDDDAKSDDRDCERRTANNTRERIRVRDINSAFKELGKMCTQYMPNSAEKGQTKLGILHQAVKVISDLEEQVRQRNLNPRTACMRRREQAN</sequence>
<dbReference type="GO" id="GO:0046983">
    <property type="term" value="F:protein dimerization activity"/>
    <property type="evidence" value="ECO:0007669"/>
    <property type="project" value="InterPro"/>
</dbReference>
<keyword evidence="8" id="KW-1185">Reference proteome</keyword>
<feature type="compositionally biased region" description="Polar residues" evidence="6">
    <location>
        <begin position="100"/>
        <end position="123"/>
    </location>
</feature>
<keyword evidence="5" id="KW-0539">Nucleus</keyword>
<dbReference type="InterPro" id="IPR051098">
    <property type="entry name" value="NeuroDiff_E-box_TFs"/>
</dbReference>